<evidence type="ECO:0000256" key="1">
    <source>
        <dbReference type="ARBA" id="ARBA00008460"/>
    </source>
</evidence>
<sequence length="90" mass="9938">MSEKKNPEDLLEFPCHYEFKAVGMAGDLFKQAVMAAADKHVAVSADAVRSKPSGKGTYQSVSVLVILQNYQQLTSIYAEMRKVDGLKMLL</sequence>
<dbReference type="PANTHER" id="PTHR38036">
    <property type="entry name" value="UPF0250 PROTEIN YBED"/>
    <property type="match status" value="1"/>
</dbReference>
<dbReference type="STRING" id="1122189.SAMN02745165_02707"/>
<gene>
    <name evidence="2" type="ORF">SAMN02745165_02707</name>
</gene>
<dbReference type="HAMAP" id="MF_00659">
    <property type="entry name" value="UPF0250"/>
    <property type="match status" value="1"/>
</dbReference>
<organism evidence="2 3">
    <name type="scientific">Malonomonas rubra DSM 5091</name>
    <dbReference type="NCBI Taxonomy" id="1122189"/>
    <lineage>
        <taxon>Bacteria</taxon>
        <taxon>Pseudomonadati</taxon>
        <taxon>Thermodesulfobacteriota</taxon>
        <taxon>Desulfuromonadia</taxon>
        <taxon>Desulfuromonadales</taxon>
        <taxon>Geopsychrobacteraceae</taxon>
        <taxon>Malonomonas</taxon>
    </lineage>
</organism>
<name>A0A1M6KGB5_MALRU</name>
<dbReference type="GO" id="GO:0005829">
    <property type="term" value="C:cytosol"/>
    <property type="evidence" value="ECO:0007669"/>
    <property type="project" value="TreeGrafter"/>
</dbReference>
<dbReference type="AlphaFoldDB" id="A0A1M6KGB5"/>
<evidence type="ECO:0000313" key="3">
    <source>
        <dbReference type="Proteomes" id="UP000184171"/>
    </source>
</evidence>
<evidence type="ECO:0000313" key="2">
    <source>
        <dbReference type="EMBL" id="SHJ57973.1"/>
    </source>
</evidence>
<dbReference type="InterPro" id="IPR027471">
    <property type="entry name" value="YbeD-like_sf"/>
</dbReference>
<dbReference type="SUPFAM" id="SSF117991">
    <property type="entry name" value="YbeD/HP0495-like"/>
    <property type="match status" value="1"/>
</dbReference>
<reference evidence="2 3" key="1">
    <citation type="submission" date="2016-11" db="EMBL/GenBank/DDBJ databases">
        <authorList>
            <person name="Jaros S."/>
            <person name="Januszkiewicz K."/>
            <person name="Wedrychowicz H."/>
        </authorList>
    </citation>
    <scope>NUCLEOTIDE SEQUENCE [LARGE SCALE GENOMIC DNA]</scope>
    <source>
        <strain evidence="2 3">DSM 5091</strain>
    </source>
</reference>
<proteinExistence type="inferred from homology"/>
<dbReference type="Gene3D" id="3.30.70.260">
    <property type="match status" value="1"/>
</dbReference>
<dbReference type="RefSeq" id="WP_072909269.1">
    <property type="nucleotide sequence ID" value="NZ_FQZT01000010.1"/>
</dbReference>
<dbReference type="InterPro" id="IPR007454">
    <property type="entry name" value="UPF0250_YbeD-like"/>
</dbReference>
<keyword evidence="3" id="KW-1185">Reference proteome</keyword>
<protein>
    <submittedName>
        <fullName evidence="2">Uncharacterized protein</fullName>
    </submittedName>
</protein>
<dbReference type="Proteomes" id="UP000184171">
    <property type="component" value="Unassembled WGS sequence"/>
</dbReference>
<accession>A0A1M6KGB5</accession>
<dbReference type="EMBL" id="FQZT01000010">
    <property type="protein sequence ID" value="SHJ57973.1"/>
    <property type="molecule type" value="Genomic_DNA"/>
</dbReference>
<dbReference type="PANTHER" id="PTHR38036:SF1">
    <property type="entry name" value="UPF0250 PROTEIN YBED"/>
    <property type="match status" value="1"/>
</dbReference>
<dbReference type="Pfam" id="PF04359">
    <property type="entry name" value="DUF493"/>
    <property type="match status" value="1"/>
</dbReference>
<comment type="similarity">
    <text evidence="1">Belongs to the UPF0250 family.</text>
</comment>
<dbReference type="OrthoDB" id="9793424at2"/>